<keyword evidence="1" id="KW-1133">Transmembrane helix</keyword>
<reference evidence="3" key="1">
    <citation type="submission" date="2016-10" db="EMBL/GenBank/DDBJ databases">
        <authorList>
            <person name="Varghese N."/>
            <person name="Submissions S."/>
        </authorList>
    </citation>
    <scope>NUCLEOTIDE SEQUENCE [LARGE SCALE GENOMIC DNA]</scope>
    <source>
        <strain evidence="3">DSM 19110</strain>
    </source>
</reference>
<sequence length="135" mass="15326">MNHRNYQPGSFNLRSLLLASVPAYVFPSLMSGISGIILQKSDLIQASYTTIGISSLVSTLLSFAILWQLELKQILVRQKLLRSLLIIMLMMSLGLLITWIFQLQSQYFNITFSAFLGATILTVRQPVKIYKNERN</sequence>
<evidence type="ECO:0000313" key="3">
    <source>
        <dbReference type="Proteomes" id="UP000183200"/>
    </source>
</evidence>
<feature type="transmembrane region" description="Helical" evidence="1">
    <location>
        <begin position="16"/>
        <end position="38"/>
    </location>
</feature>
<dbReference type="OrthoDB" id="1163794at2"/>
<accession>A0A1H0C4G6</accession>
<protein>
    <submittedName>
        <fullName evidence="2">Uncharacterized protein</fullName>
    </submittedName>
</protein>
<dbReference type="Proteomes" id="UP000183200">
    <property type="component" value="Unassembled WGS sequence"/>
</dbReference>
<organism evidence="2 3">
    <name type="scientific">Pedobacter steynii</name>
    <dbReference type="NCBI Taxonomy" id="430522"/>
    <lineage>
        <taxon>Bacteria</taxon>
        <taxon>Pseudomonadati</taxon>
        <taxon>Bacteroidota</taxon>
        <taxon>Sphingobacteriia</taxon>
        <taxon>Sphingobacteriales</taxon>
        <taxon>Sphingobacteriaceae</taxon>
        <taxon>Pedobacter</taxon>
    </lineage>
</organism>
<dbReference type="RefSeq" id="WP_074610915.1">
    <property type="nucleotide sequence ID" value="NZ_FNGY01000008.1"/>
</dbReference>
<feature type="transmembrane region" description="Helical" evidence="1">
    <location>
        <begin position="50"/>
        <end position="69"/>
    </location>
</feature>
<gene>
    <name evidence="2" type="ORF">SAMN05421820_10816</name>
</gene>
<feature type="transmembrane region" description="Helical" evidence="1">
    <location>
        <begin position="107"/>
        <end position="124"/>
    </location>
</feature>
<dbReference type="EMBL" id="FNGY01000008">
    <property type="protein sequence ID" value="SDN52765.1"/>
    <property type="molecule type" value="Genomic_DNA"/>
</dbReference>
<keyword evidence="1" id="KW-0812">Transmembrane</keyword>
<evidence type="ECO:0000313" key="2">
    <source>
        <dbReference type="EMBL" id="SDN52765.1"/>
    </source>
</evidence>
<evidence type="ECO:0000256" key="1">
    <source>
        <dbReference type="SAM" id="Phobius"/>
    </source>
</evidence>
<feature type="transmembrane region" description="Helical" evidence="1">
    <location>
        <begin position="81"/>
        <end position="101"/>
    </location>
</feature>
<keyword evidence="1" id="KW-0472">Membrane</keyword>
<name>A0A1H0C4G6_9SPHI</name>
<proteinExistence type="predicted"/>
<dbReference type="AlphaFoldDB" id="A0A1H0C4G6"/>
<keyword evidence="3" id="KW-1185">Reference proteome</keyword>